<dbReference type="AlphaFoldDB" id="A0A7W9W8I3"/>
<gene>
    <name evidence="4" type="ORF">HNQ39_004624</name>
</gene>
<accession>A0A7W9W8I3</accession>
<dbReference type="EMBL" id="JACHGW010000004">
    <property type="protein sequence ID" value="MBB6052803.1"/>
    <property type="molecule type" value="Genomic_DNA"/>
</dbReference>
<evidence type="ECO:0000313" key="4">
    <source>
        <dbReference type="EMBL" id="MBB6052803.1"/>
    </source>
</evidence>
<proteinExistence type="predicted"/>
<dbReference type="Proteomes" id="UP000520814">
    <property type="component" value="Unassembled WGS sequence"/>
</dbReference>
<keyword evidence="5" id="KW-1185">Reference proteome</keyword>
<evidence type="ECO:0000259" key="3">
    <source>
        <dbReference type="Pfam" id="PF07593"/>
    </source>
</evidence>
<evidence type="ECO:0000256" key="2">
    <source>
        <dbReference type="SAM" id="SignalP"/>
    </source>
</evidence>
<name>A0A7W9W8I3_ARMRO</name>
<sequence length="473" mass="51646">MKSWLTSLVLLATLGLAAHAQPFQDKTAALGLALGNDQACWVDLDNDGFTDLCASGTVWHNEQGQRFTKRAEGVGLVVAADFDNDGFADLFSWSQLKLWHNNGGKSFTETPLPTLPACVSRGACWGDFNGDGFVDLFIGGYEDWDRGITYPSLLLLNQKGKGFTLAWQDATYRARGVTACDYDRSGSLDIYVSNYRLQPNRLWRNDGAAHFTDIAPDVQALATTPSFEGGHSIGACWGDFDNDGHFDLFAGNFAHVDSRGDQPKSRFLRNLGPTGGYHFDDKGECGVFYQESYASPAAGDFNNDGNLDLIFTTVYGVASFSRPNFPVLYQNRGNFVFTDATAAAGVSNLPPTYQAAWADIDNDGDLDLVCGGKLFVYQGSPNTHWLEVQLVGDGKRVNASAIGAQVRLTLKDKTLTRQVEAGTGEGNQNDLTLHFGLGAGTSRVTLEILWPDGKVQTIKRAKPDQRLRVTYRR</sequence>
<protein>
    <recommendedName>
        <fullName evidence="3">ASPIC/UnbV domain-containing protein</fullName>
    </recommendedName>
</protein>
<organism evidence="4 5">
    <name type="scientific">Armatimonas rosea</name>
    <dbReference type="NCBI Taxonomy" id="685828"/>
    <lineage>
        <taxon>Bacteria</taxon>
        <taxon>Bacillati</taxon>
        <taxon>Armatimonadota</taxon>
        <taxon>Armatimonadia</taxon>
        <taxon>Armatimonadales</taxon>
        <taxon>Armatimonadaceae</taxon>
        <taxon>Armatimonas</taxon>
    </lineage>
</organism>
<dbReference type="InterPro" id="IPR013517">
    <property type="entry name" value="FG-GAP"/>
</dbReference>
<comment type="caution">
    <text evidence="4">The sequence shown here is derived from an EMBL/GenBank/DDBJ whole genome shotgun (WGS) entry which is preliminary data.</text>
</comment>
<reference evidence="4 5" key="1">
    <citation type="submission" date="2020-08" db="EMBL/GenBank/DDBJ databases">
        <title>Genomic Encyclopedia of Type Strains, Phase IV (KMG-IV): sequencing the most valuable type-strain genomes for metagenomic binning, comparative biology and taxonomic classification.</title>
        <authorList>
            <person name="Goeker M."/>
        </authorList>
    </citation>
    <scope>NUCLEOTIDE SEQUENCE [LARGE SCALE GENOMIC DNA]</scope>
    <source>
        <strain evidence="4 5">DSM 23562</strain>
    </source>
</reference>
<feature type="chain" id="PRO_5031575652" description="ASPIC/UnbV domain-containing protein" evidence="2">
    <location>
        <begin position="21"/>
        <end position="473"/>
    </location>
</feature>
<feature type="signal peptide" evidence="2">
    <location>
        <begin position="1"/>
        <end position="20"/>
    </location>
</feature>
<dbReference type="RefSeq" id="WP_184202444.1">
    <property type="nucleotide sequence ID" value="NZ_JACHGW010000004.1"/>
</dbReference>
<dbReference type="SUPFAM" id="SSF69318">
    <property type="entry name" value="Integrin alpha N-terminal domain"/>
    <property type="match status" value="1"/>
</dbReference>
<dbReference type="InterPro" id="IPR028994">
    <property type="entry name" value="Integrin_alpha_N"/>
</dbReference>
<dbReference type="Pfam" id="PF07593">
    <property type="entry name" value="UnbV_ASPIC"/>
    <property type="match status" value="1"/>
</dbReference>
<evidence type="ECO:0000313" key="5">
    <source>
        <dbReference type="Proteomes" id="UP000520814"/>
    </source>
</evidence>
<dbReference type="InterPro" id="IPR011519">
    <property type="entry name" value="UnbV_ASPIC"/>
</dbReference>
<dbReference type="PANTHER" id="PTHR16026">
    <property type="entry name" value="CARTILAGE ACIDIC PROTEIN 1"/>
    <property type="match status" value="1"/>
</dbReference>
<keyword evidence="1 2" id="KW-0732">Signal</keyword>
<dbReference type="PANTHER" id="PTHR16026:SF0">
    <property type="entry name" value="CARTILAGE ACIDIC PROTEIN 1"/>
    <property type="match status" value="1"/>
</dbReference>
<dbReference type="InterPro" id="IPR027039">
    <property type="entry name" value="Crtac1"/>
</dbReference>
<evidence type="ECO:0000256" key="1">
    <source>
        <dbReference type="ARBA" id="ARBA00022729"/>
    </source>
</evidence>
<feature type="domain" description="ASPIC/UnbV" evidence="3">
    <location>
        <begin position="401"/>
        <end position="467"/>
    </location>
</feature>
<dbReference type="Gene3D" id="2.130.10.130">
    <property type="entry name" value="Integrin alpha, N-terminal"/>
    <property type="match status" value="1"/>
</dbReference>
<dbReference type="Pfam" id="PF13517">
    <property type="entry name" value="FG-GAP_3"/>
    <property type="match status" value="3"/>
</dbReference>